<keyword evidence="1" id="KW-1133">Transmembrane helix</keyword>
<evidence type="ECO:0000256" key="1">
    <source>
        <dbReference type="SAM" id="Phobius"/>
    </source>
</evidence>
<dbReference type="PANTHER" id="PTHR31685:SF3">
    <property type="entry name" value="INTEGRAL MEMBRANE PROTEIN (AFU_ORTHOLOGUE AFUA_6G12730)"/>
    <property type="match status" value="1"/>
</dbReference>
<organism evidence="5 6">
    <name type="scientific">Maudiozyma saulgeensis</name>
    <dbReference type="NCBI Taxonomy" id="1789683"/>
    <lineage>
        <taxon>Eukaryota</taxon>
        <taxon>Fungi</taxon>
        <taxon>Dikarya</taxon>
        <taxon>Ascomycota</taxon>
        <taxon>Saccharomycotina</taxon>
        <taxon>Saccharomycetes</taxon>
        <taxon>Saccharomycetales</taxon>
        <taxon>Saccharomycetaceae</taxon>
        <taxon>Maudiozyma</taxon>
    </lineage>
</organism>
<feature type="domain" description="Protein YTP1-like C-terminal" evidence="4">
    <location>
        <begin position="280"/>
        <end position="567"/>
    </location>
</feature>
<evidence type="ECO:0000313" key="6">
    <source>
        <dbReference type="Proteomes" id="UP000196158"/>
    </source>
</evidence>
<keyword evidence="2" id="KW-0732">Signal</keyword>
<feature type="transmembrane region" description="Helical" evidence="1">
    <location>
        <begin position="99"/>
        <end position="120"/>
    </location>
</feature>
<feature type="transmembrane region" description="Helical" evidence="1">
    <location>
        <begin position="306"/>
        <end position="323"/>
    </location>
</feature>
<dbReference type="EMBL" id="FXLY01000006">
    <property type="protein sequence ID" value="SMN20641.1"/>
    <property type="molecule type" value="Genomic_DNA"/>
</dbReference>
<accession>A0A1X7R4Y0</accession>
<feature type="transmembrane region" description="Helical" evidence="1">
    <location>
        <begin position="545"/>
        <end position="566"/>
    </location>
</feature>
<feature type="transmembrane region" description="Helical" evidence="1">
    <location>
        <begin position="127"/>
        <end position="150"/>
    </location>
</feature>
<gene>
    <name evidence="5" type="ORF">KASA_0M00110G</name>
</gene>
<dbReference type="PANTHER" id="PTHR31685">
    <property type="entry name" value="INTEGRAL MEMBRANE PROTEIN (AFU_ORTHOLOGUE AFUA_6G12730)-RELATED"/>
    <property type="match status" value="1"/>
</dbReference>
<feature type="transmembrane region" description="Helical" evidence="1">
    <location>
        <begin position="362"/>
        <end position="381"/>
    </location>
</feature>
<evidence type="ECO:0000259" key="4">
    <source>
        <dbReference type="Pfam" id="PF10355"/>
    </source>
</evidence>
<feature type="domain" description="DUF2427" evidence="3">
    <location>
        <begin position="83"/>
        <end position="186"/>
    </location>
</feature>
<dbReference type="InterPro" id="IPR018827">
    <property type="entry name" value="YTP1_C"/>
</dbReference>
<dbReference type="STRING" id="1789683.A0A1X7R4Y0"/>
<dbReference type="Proteomes" id="UP000196158">
    <property type="component" value="Unassembled WGS sequence"/>
</dbReference>
<keyword evidence="1" id="KW-0812">Transmembrane</keyword>
<feature type="transmembrane region" description="Helical" evidence="1">
    <location>
        <begin position="393"/>
        <end position="412"/>
    </location>
</feature>
<dbReference type="Pfam" id="PF10348">
    <property type="entry name" value="DUF2427"/>
    <property type="match status" value="1"/>
</dbReference>
<dbReference type="OrthoDB" id="4005299at2759"/>
<dbReference type="InterPro" id="IPR018825">
    <property type="entry name" value="DUF2427"/>
</dbReference>
<feature type="transmembrane region" description="Helical" evidence="1">
    <location>
        <begin position="162"/>
        <end position="183"/>
    </location>
</feature>
<evidence type="ECO:0000256" key="2">
    <source>
        <dbReference type="SAM" id="SignalP"/>
    </source>
</evidence>
<evidence type="ECO:0000259" key="3">
    <source>
        <dbReference type="Pfam" id="PF10348"/>
    </source>
</evidence>
<evidence type="ECO:0000313" key="5">
    <source>
        <dbReference type="EMBL" id="SMN20641.1"/>
    </source>
</evidence>
<feature type="transmembrane region" description="Helical" evidence="1">
    <location>
        <begin position="508"/>
        <end position="525"/>
    </location>
</feature>
<dbReference type="AlphaFoldDB" id="A0A1X7R4Y0"/>
<evidence type="ECO:0008006" key="7">
    <source>
        <dbReference type="Google" id="ProtNLM"/>
    </source>
</evidence>
<feature type="transmembrane region" description="Helical" evidence="1">
    <location>
        <begin position="252"/>
        <end position="269"/>
    </location>
</feature>
<name>A0A1X7R4Y0_9SACH</name>
<dbReference type="Pfam" id="PF10355">
    <property type="entry name" value="Ytp1"/>
    <property type="match status" value="1"/>
</dbReference>
<keyword evidence="1" id="KW-0472">Membrane</keyword>
<reference evidence="5 6" key="1">
    <citation type="submission" date="2017-04" db="EMBL/GenBank/DDBJ databases">
        <authorList>
            <person name="Afonso C.L."/>
            <person name="Miller P.J."/>
            <person name="Scott M.A."/>
            <person name="Spackman E."/>
            <person name="Goraichik I."/>
            <person name="Dimitrov K.M."/>
            <person name="Suarez D.L."/>
            <person name="Swayne D.E."/>
        </authorList>
    </citation>
    <scope>NUCLEOTIDE SEQUENCE [LARGE SCALE GENOMIC DNA]</scope>
</reference>
<protein>
    <recommendedName>
        <fullName evidence="7">Protein YTP1-like C-terminal domain-containing protein</fullName>
    </recommendedName>
</protein>
<feature type="transmembrane region" description="Helical" evidence="1">
    <location>
        <begin position="476"/>
        <end position="496"/>
    </location>
</feature>
<keyword evidence="6" id="KW-1185">Reference proteome</keyword>
<sequence length="577" mass="65306">MRLNKISLLTGIVSLVAAMAMAMDMDMDMEMQMQMQDDRPITSTTATDGKIIPTPYEASHLHGLPILERPGLTAAEKLYWENYSSETFFNTQEGNRFAFKYHVVTMCLVMFVAYPISLVLNSVNSGWYLPWLTINLTLTVSSLIFAAIFSSTFPHEWYPGNIYKSTSIVLFVLIMLHFIVAVLSKIASSIVIEDSFEYSSLGHGGDVIPLKTYPSGGSPSSTPEEEIETNSLRNNVSAQSRFLNYKIFKSQLVQRLAWTFGGLCSIIFHTLNYPLMLYILFNNCVGLAVGNLFGKGPRVFNLLAHWIKGSVFVILGVVSLARYCGLGQSHGWAWNRITYTNSQRINSHWLRYMPKGTITMEFIESFLIFFYGSTNVFLEHLAGAGGSWTAKDLQHVSIAFMYIGTGLCGLLSEIRLNNWRYYNTLKTSNMSNEEIFAATPGYSPNPFPTMTIFWTGILMSQHAQPSHTSTSVHMQWGYLLSYGSFFRIFTFLILYFKPLKDDYPSKPITEVITSLCLLAGGLIFMESTDQIIEAMDYRGYTPMFTFNISVGFVALFMAWVMIICMWREWLLQCKATK</sequence>
<feature type="chain" id="PRO_5012710916" description="Protein YTP1-like C-terminal domain-containing protein" evidence="2">
    <location>
        <begin position="23"/>
        <end position="577"/>
    </location>
</feature>
<feature type="signal peptide" evidence="2">
    <location>
        <begin position="1"/>
        <end position="22"/>
    </location>
</feature>
<proteinExistence type="predicted"/>